<dbReference type="EMBL" id="JACASE010000015">
    <property type="protein sequence ID" value="KAF6405923.1"/>
    <property type="molecule type" value="Genomic_DNA"/>
</dbReference>
<feature type="zinc finger region" description="C3H1-type" evidence="10">
    <location>
        <begin position="754"/>
        <end position="781"/>
    </location>
</feature>
<feature type="zinc finger region" description="C3H1-type" evidence="10">
    <location>
        <begin position="703"/>
        <end position="726"/>
    </location>
</feature>
<feature type="compositionally biased region" description="Low complexity" evidence="11">
    <location>
        <begin position="315"/>
        <end position="334"/>
    </location>
</feature>
<dbReference type="SUPFAM" id="SSF90229">
    <property type="entry name" value="CCCH zinc finger"/>
    <property type="match status" value="2"/>
</dbReference>
<accession>A0A7J8C4W6</accession>
<dbReference type="PROSITE" id="PS50103">
    <property type="entry name" value="ZF_C3H1"/>
    <property type="match status" value="5"/>
</dbReference>
<feature type="compositionally biased region" description="Low complexity" evidence="11">
    <location>
        <begin position="364"/>
        <end position="391"/>
    </location>
</feature>
<comment type="subunit">
    <text evidence="7">Interacts with SMAD1, SMAD3, SMAD4, CPSF2 and CPSF3.</text>
</comment>
<keyword evidence="2" id="KW-0677">Repeat</keyword>
<feature type="compositionally biased region" description="Polar residues" evidence="11">
    <location>
        <begin position="910"/>
        <end position="921"/>
    </location>
</feature>
<dbReference type="InterPro" id="IPR036855">
    <property type="entry name" value="Znf_CCCH_sf"/>
</dbReference>
<dbReference type="Proteomes" id="UP000593571">
    <property type="component" value="Unassembled WGS sequence"/>
</dbReference>
<feature type="region of interest" description="Disordered" evidence="11">
    <location>
        <begin position="266"/>
        <end position="297"/>
    </location>
</feature>
<feature type="zinc finger region" description="C3H1-type" evidence="10">
    <location>
        <begin position="782"/>
        <end position="804"/>
    </location>
</feature>
<evidence type="ECO:0000256" key="4">
    <source>
        <dbReference type="ARBA" id="ARBA00022833"/>
    </source>
</evidence>
<evidence type="ECO:0000256" key="8">
    <source>
        <dbReference type="ARBA" id="ARBA00071600"/>
    </source>
</evidence>
<dbReference type="FunFam" id="4.10.1000.10:FF:000022">
    <property type="entry name" value="Zinc finger CCCH domain-containing protein 7"/>
    <property type="match status" value="1"/>
</dbReference>
<evidence type="ECO:0000313" key="14">
    <source>
        <dbReference type="Proteomes" id="UP000593571"/>
    </source>
</evidence>
<dbReference type="PANTHER" id="PTHR46156">
    <property type="entry name" value="CCCH ZINGC FINGER"/>
    <property type="match status" value="1"/>
</dbReference>
<comment type="caution">
    <text evidence="13">The sequence shown here is derived from an EMBL/GenBank/DDBJ whole genome shotgun (WGS) entry which is preliminary data.</text>
</comment>
<dbReference type="Pfam" id="PF00642">
    <property type="entry name" value="zf-CCCH"/>
    <property type="match status" value="2"/>
</dbReference>
<feature type="region of interest" description="Disordered" evidence="11">
    <location>
        <begin position="312"/>
        <end position="503"/>
    </location>
</feature>
<feature type="domain" description="C3H1-type" evidence="12">
    <location>
        <begin position="727"/>
        <end position="753"/>
    </location>
</feature>
<keyword evidence="1 10" id="KW-0479">Metal-binding</keyword>
<feature type="compositionally biased region" description="Basic and acidic residues" evidence="11">
    <location>
        <begin position="145"/>
        <end position="160"/>
    </location>
</feature>
<feature type="region of interest" description="Disordered" evidence="11">
    <location>
        <begin position="802"/>
        <end position="1003"/>
    </location>
</feature>
<evidence type="ECO:0000256" key="3">
    <source>
        <dbReference type="ARBA" id="ARBA00022771"/>
    </source>
</evidence>
<feature type="compositionally biased region" description="Low complexity" evidence="11">
    <location>
        <begin position="847"/>
        <end position="885"/>
    </location>
</feature>
<name>A0A7J8C4W6_ROUAE</name>
<keyword evidence="5" id="KW-0238">DNA-binding</keyword>
<feature type="region of interest" description="Disordered" evidence="11">
    <location>
        <begin position="22"/>
        <end position="239"/>
    </location>
</feature>
<dbReference type="InterPro" id="IPR000571">
    <property type="entry name" value="Znf_CCCH"/>
</dbReference>
<feature type="compositionally biased region" description="Low complexity" evidence="11">
    <location>
        <begin position="161"/>
        <end position="176"/>
    </location>
</feature>
<proteinExistence type="predicted"/>
<dbReference type="AlphaFoldDB" id="A0A7J8C4W6"/>
<keyword evidence="4 10" id="KW-0862">Zinc</keyword>
<feature type="compositionally biased region" description="Basic and acidic residues" evidence="11">
    <location>
        <begin position="346"/>
        <end position="361"/>
    </location>
</feature>
<evidence type="ECO:0000256" key="11">
    <source>
        <dbReference type="SAM" id="MobiDB-lite"/>
    </source>
</evidence>
<feature type="domain" description="C3H1-type" evidence="12">
    <location>
        <begin position="782"/>
        <end position="804"/>
    </location>
</feature>
<feature type="domain" description="C3H1-type" evidence="12">
    <location>
        <begin position="703"/>
        <end position="726"/>
    </location>
</feature>
<feature type="compositionally biased region" description="Pro residues" evidence="11">
    <location>
        <begin position="929"/>
        <end position="939"/>
    </location>
</feature>
<evidence type="ECO:0000256" key="6">
    <source>
        <dbReference type="ARBA" id="ARBA00057285"/>
    </source>
</evidence>
<comment type="function">
    <text evidence="6">Required for the export of polyadenylated mRNAs from the nucleus. Enhances ACVR1B-induced SMAD-dependent transcription. Binds to single-stranded DNA but not to double-stranded DNA in vitro. Involved in RNA cleavage.</text>
</comment>
<evidence type="ECO:0000256" key="7">
    <source>
        <dbReference type="ARBA" id="ARBA00064187"/>
    </source>
</evidence>
<feature type="compositionally biased region" description="Polar residues" evidence="11">
    <location>
        <begin position="108"/>
        <end position="121"/>
    </location>
</feature>
<evidence type="ECO:0000313" key="13">
    <source>
        <dbReference type="EMBL" id="KAF6405923.1"/>
    </source>
</evidence>
<feature type="domain" description="C3H1-type" evidence="12">
    <location>
        <begin position="671"/>
        <end position="699"/>
    </location>
</feature>
<dbReference type="FunFam" id="4.10.1000.10:FF:000008">
    <property type="entry name" value="zinc finger CCCH domain-containing protein 3"/>
    <property type="match status" value="1"/>
</dbReference>
<organism evidence="13 14">
    <name type="scientific">Rousettus aegyptiacus</name>
    <name type="common">Egyptian fruit bat</name>
    <name type="synonym">Pteropus aegyptiacus</name>
    <dbReference type="NCBI Taxonomy" id="9407"/>
    <lineage>
        <taxon>Eukaryota</taxon>
        <taxon>Metazoa</taxon>
        <taxon>Chordata</taxon>
        <taxon>Craniata</taxon>
        <taxon>Vertebrata</taxon>
        <taxon>Euteleostomi</taxon>
        <taxon>Mammalia</taxon>
        <taxon>Eutheria</taxon>
        <taxon>Laurasiatheria</taxon>
        <taxon>Chiroptera</taxon>
        <taxon>Yinpterochiroptera</taxon>
        <taxon>Pteropodoidea</taxon>
        <taxon>Pteropodidae</taxon>
        <taxon>Rousettinae</taxon>
        <taxon>Rousettus</taxon>
    </lineage>
</organism>
<dbReference type="GO" id="GO:0003677">
    <property type="term" value="F:DNA binding"/>
    <property type="evidence" value="ECO:0007669"/>
    <property type="project" value="UniProtKB-KW"/>
</dbReference>
<gene>
    <name evidence="13" type="ORF">HJG63_020874</name>
</gene>
<dbReference type="SMART" id="SM00356">
    <property type="entry name" value="ZnF_C3H1"/>
    <property type="match status" value="5"/>
</dbReference>
<evidence type="ECO:0000256" key="5">
    <source>
        <dbReference type="ARBA" id="ARBA00023125"/>
    </source>
</evidence>
<protein>
    <recommendedName>
        <fullName evidence="8">Zinc finger CCCH domain-containing protein 3</fullName>
    </recommendedName>
    <alternativeName>
        <fullName evidence="9">Smad-interacting CPSF-like factor</fullName>
    </alternativeName>
</protein>
<reference evidence="13 14" key="1">
    <citation type="journal article" date="2020" name="Nature">
        <title>Six reference-quality genomes reveal evolution of bat adaptations.</title>
        <authorList>
            <person name="Jebb D."/>
            <person name="Huang Z."/>
            <person name="Pippel M."/>
            <person name="Hughes G.M."/>
            <person name="Lavrichenko K."/>
            <person name="Devanna P."/>
            <person name="Winkler S."/>
            <person name="Jermiin L.S."/>
            <person name="Skirmuntt E.C."/>
            <person name="Katzourakis A."/>
            <person name="Burkitt-Gray L."/>
            <person name="Ray D.A."/>
            <person name="Sullivan K.A.M."/>
            <person name="Roscito J.G."/>
            <person name="Kirilenko B.M."/>
            <person name="Davalos L.M."/>
            <person name="Corthals A.P."/>
            <person name="Power M.L."/>
            <person name="Jones G."/>
            <person name="Ransome R.D."/>
            <person name="Dechmann D.K.N."/>
            <person name="Locatelli A.G."/>
            <person name="Puechmaille S.J."/>
            <person name="Fedrigo O."/>
            <person name="Jarvis E.D."/>
            <person name="Hiller M."/>
            <person name="Vernes S.C."/>
            <person name="Myers E.W."/>
            <person name="Teeling E.C."/>
        </authorList>
    </citation>
    <scope>NUCLEOTIDE SEQUENCE [LARGE SCALE GENOMIC DNA]</scope>
    <source>
        <strain evidence="13">MRouAeg1</strain>
        <tissue evidence="13">Muscle</tissue>
    </source>
</reference>
<keyword evidence="3 10" id="KW-0863">Zinc-finger</keyword>
<evidence type="ECO:0000256" key="10">
    <source>
        <dbReference type="PROSITE-ProRule" id="PRU00723"/>
    </source>
</evidence>
<dbReference type="PANTHER" id="PTHR46156:SF1">
    <property type="entry name" value="ZINC FINGER CCCH DOMAIN-CONTAINING PROTEIN 3"/>
    <property type="match status" value="1"/>
</dbReference>
<dbReference type="Gene3D" id="3.30.1370.210">
    <property type="match status" value="1"/>
</dbReference>
<dbReference type="GO" id="GO:0008270">
    <property type="term" value="F:zinc ion binding"/>
    <property type="evidence" value="ECO:0007669"/>
    <property type="project" value="UniProtKB-KW"/>
</dbReference>
<evidence type="ECO:0000256" key="1">
    <source>
        <dbReference type="ARBA" id="ARBA00022723"/>
    </source>
</evidence>
<evidence type="ECO:0000256" key="2">
    <source>
        <dbReference type="ARBA" id="ARBA00022737"/>
    </source>
</evidence>
<dbReference type="GO" id="GO:0005634">
    <property type="term" value="C:nucleus"/>
    <property type="evidence" value="ECO:0007669"/>
    <property type="project" value="UniProtKB-ARBA"/>
</dbReference>
<feature type="zinc finger region" description="C3H1-type" evidence="10">
    <location>
        <begin position="727"/>
        <end position="753"/>
    </location>
</feature>
<keyword evidence="14" id="KW-1185">Reference proteome</keyword>
<evidence type="ECO:0000259" key="12">
    <source>
        <dbReference type="PROSITE" id="PS50103"/>
    </source>
</evidence>
<feature type="domain" description="C3H1-type" evidence="12">
    <location>
        <begin position="754"/>
        <end position="781"/>
    </location>
</feature>
<dbReference type="Gene3D" id="4.10.1000.10">
    <property type="entry name" value="Zinc finger, CCCH-type"/>
    <property type="match status" value="2"/>
</dbReference>
<sequence>MEEKELLRRQIRLLQGLIDDYKNLHGNAPAPGPSAPSRWQPPAYNSGRAFSARYPRPCRRGFCQNHGPAWRKKYSLVNRPPGSLDPPSDCAAQPTPEARSSRDPGPQQYGSERQVQLSLDQSMVIKIKPPSEPGSASTAGVPRGSWEDREGPPWGDRRPQAGEGEPPGGQRQPSRPGRAKGTCGTEDPVLVCQKEPGKPRVVKSVSSVGDSPSEPRRTVSESAVSAQAHFPPSTLPQRSGAALARKAGAHSAASCAAQLLVDGRVDAGHPDQPAPSCSVAGPARPASGPRQPRETSLLVSCRINKFRKNNYKWVAASAKSPRAPRRALSPRAAAGNVCTAPFGAAERAEKPQPRADQEAKPRKSAMSSTSGASSSKYKWKASSPSASSSSSFRWQSEAGSKDRASQLSPVPSRSPPGDKPAVGPSSLKPFSSESPLLAYRAKSRNEIVRRRGSTGLPGDKKGSPPPAATAKSQFSLRRRQALRGKSGPGLKKTPPKGLMQAPRHRPCCVPPGRAHLPKEAPSLHTLRTPPASKVIKTRYRIIKKTQGSPLNDSPFALSLPSWRTRRLSLSRSLVLNRLRPAGGVGRAQPGSPRWRSKGYRCIGGVLYRVSANKLSKTCSRPGGGGDGEGASRPLLRAGRLDLSSSCSRSLASRAVQRSLAIVRQARQRRRRKELEYCMYYNRFGRCNRGERCPYIHDPEKVAVCTRFVRGTCKKTDGTCPFSHHVSKEKMPVCSYFLKGICSNSNCPYSHVYVSRKAEVCTDFLKGYCPLGAKCKKKHTLLCPDFSRRGVCPRGAQCQLPHRNQKRLGRRAAAAPVPEPGDACPRSKAPAAHGPRKSSAAQRPIRHLPGSPASVAAGPASLPSSPQASAAASAGPLSSKAPSSPSASPPSPSLSSDQEELSLQEEAASVATGSGSLSQLPSFISLHWPRPLPQAGPLPSGPLCTPTSSPLGPQPPTWDMPPTSCLRGVGQGAPPGPSRCGCGSGMHAALPSRSLPPGGHRAQQ</sequence>
<evidence type="ECO:0000256" key="9">
    <source>
        <dbReference type="ARBA" id="ARBA00079564"/>
    </source>
</evidence>
<feature type="zinc finger region" description="C3H1-type" evidence="10">
    <location>
        <begin position="671"/>
        <end position="699"/>
    </location>
</feature>